<feature type="domain" description="RapZ-like N-terminal" evidence="5">
    <location>
        <begin position="8"/>
        <end position="175"/>
    </location>
</feature>
<evidence type="ECO:0000256" key="4">
    <source>
        <dbReference type="HAMAP-Rule" id="MF_00636"/>
    </source>
</evidence>
<accession>A0A2Z4FR77</accession>
<dbReference type="InterPro" id="IPR005337">
    <property type="entry name" value="RapZ-like"/>
</dbReference>
<keyword evidence="3 4" id="KW-0342">GTP-binding</keyword>
<keyword evidence="8" id="KW-1185">Reference proteome</keyword>
<evidence type="ECO:0000313" key="8">
    <source>
        <dbReference type="Proteomes" id="UP000249799"/>
    </source>
</evidence>
<evidence type="ECO:0000313" key="7">
    <source>
        <dbReference type="EMBL" id="AWV91493.1"/>
    </source>
</evidence>
<dbReference type="InterPro" id="IPR027417">
    <property type="entry name" value="P-loop_NTPase"/>
</dbReference>
<dbReference type="PANTHER" id="PTHR30448:SF0">
    <property type="entry name" value="RNASE ADAPTER PROTEIN RAPZ"/>
    <property type="match status" value="1"/>
</dbReference>
<dbReference type="Proteomes" id="UP000249799">
    <property type="component" value="Chromosome"/>
</dbReference>
<dbReference type="SUPFAM" id="SSF52540">
    <property type="entry name" value="P-loop containing nucleoside triphosphate hydrolases"/>
    <property type="match status" value="1"/>
</dbReference>
<dbReference type="HAMAP" id="MF_00636">
    <property type="entry name" value="RapZ_like"/>
    <property type="match status" value="1"/>
</dbReference>
<keyword evidence="2 4" id="KW-0067">ATP-binding</keyword>
<dbReference type="Pfam" id="PF03668">
    <property type="entry name" value="RapZ-like_N"/>
    <property type="match status" value="1"/>
</dbReference>
<proteinExistence type="inferred from homology"/>
<organism evidence="7 8">
    <name type="scientific">Bradymonas sediminis</name>
    <dbReference type="NCBI Taxonomy" id="1548548"/>
    <lineage>
        <taxon>Bacteria</taxon>
        <taxon>Deltaproteobacteria</taxon>
        <taxon>Bradymonadales</taxon>
        <taxon>Bradymonadaceae</taxon>
        <taxon>Bradymonas</taxon>
    </lineage>
</organism>
<dbReference type="InterPro" id="IPR053930">
    <property type="entry name" value="RapZ-like_N"/>
</dbReference>
<evidence type="ECO:0000259" key="5">
    <source>
        <dbReference type="Pfam" id="PF03668"/>
    </source>
</evidence>
<dbReference type="Pfam" id="PF22740">
    <property type="entry name" value="PapZ_C"/>
    <property type="match status" value="1"/>
</dbReference>
<dbReference type="Gene3D" id="3.40.50.300">
    <property type="entry name" value="P-loop containing nucleotide triphosphate hydrolases"/>
    <property type="match status" value="2"/>
</dbReference>
<reference evidence="7 8" key="1">
    <citation type="submission" date="2018-06" db="EMBL/GenBank/DDBJ databases">
        <title>Lujinxingia sediminis gen. nov. sp. nov., a new facultative anaerobic member of the class Deltaproteobacteria, and proposal of Lujinxingaceae fam. nov.</title>
        <authorList>
            <person name="Guo L.-Y."/>
            <person name="Li C.-M."/>
            <person name="Wang S."/>
            <person name="Du Z.-J."/>
        </authorList>
    </citation>
    <scope>NUCLEOTIDE SEQUENCE [LARGE SCALE GENOMIC DNA]</scope>
    <source>
        <strain evidence="7 8">FA350</strain>
    </source>
</reference>
<evidence type="ECO:0000256" key="1">
    <source>
        <dbReference type="ARBA" id="ARBA00022741"/>
    </source>
</evidence>
<evidence type="ECO:0000259" key="6">
    <source>
        <dbReference type="Pfam" id="PF22740"/>
    </source>
</evidence>
<dbReference type="KEGG" id="bsed:DN745_18835"/>
<dbReference type="PIRSF" id="PIRSF005052">
    <property type="entry name" value="P-loopkin"/>
    <property type="match status" value="1"/>
</dbReference>
<keyword evidence="1 4" id="KW-0547">Nucleotide-binding</keyword>
<dbReference type="OrthoDB" id="9784461at2"/>
<feature type="domain" description="RapZ C-terminal" evidence="6">
    <location>
        <begin position="179"/>
        <end position="299"/>
    </location>
</feature>
<feature type="binding site" evidence="4">
    <location>
        <begin position="63"/>
        <end position="66"/>
    </location>
    <ligand>
        <name>GTP</name>
        <dbReference type="ChEBI" id="CHEBI:37565"/>
    </ligand>
</feature>
<dbReference type="InterPro" id="IPR053931">
    <property type="entry name" value="RapZ_C"/>
</dbReference>
<dbReference type="NCBIfam" id="NF003828">
    <property type="entry name" value="PRK05416.1"/>
    <property type="match status" value="1"/>
</dbReference>
<name>A0A2Z4FR77_9DELT</name>
<dbReference type="GO" id="GO:0005524">
    <property type="term" value="F:ATP binding"/>
    <property type="evidence" value="ECO:0007669"/>
    <property type="project" value="UniProtKB-UniRule"/>
</dbReference>
<evidence type="ECO:0000256" key="2">
    <source>
        <dbReference type="ARBA" id="ARBA00022840"/>
    </source>
</evidence>
<dbReference type="AlphaFoldDB" id="A0A2Z4FR77"/>
<feature type="binding site" evidence="4">
    <location>
        <begin position="13"/>
        <end position="20"/>
    </location>
    <ligand>
        <name>ATP</name>
        <dbReference type="ChEBI" id="CHEBI:30616"/>
    </ligand>
</feature>
<sequence length="300" mass="33793">MAKDAPRVVVVTGLSGSGKSTAIRALEDLGYFCIDNLPVPLLPKLIELAADGGSLKSLAFVIDTRSREFLAQAGKMIDRMRDEGVPMRIMFLEAAEDVLVRRFSETRRRHPVGQMPNADGDASPGSTSVTIREGIRREREYLEELRHRADEVIDTSEHTVHTLKAFVEQHFGGDQKPELQVTVLSFGFKYGLPLECDLVFDLRFLPNPYFVEHLRAESGQNPAVRDYIFSFAQTTRFVSIFQEMADFMLPMYQREGKSYLTIGIGCTGGRHRSVAVSESIAERLATRGWQAQVRHRDIKK</sequence>
<evidence type="ECO:0000256" key="3">
    <source>
        <dbReference type="ARBA" id="ARBA00023134"/>
    </source>
</evidence>
<dbReference type="EMBL" id="CP030032">
    <property type="protein sequence ID" value="AWV91493.1"/>
    <property type="molecule type" value="Genomic_DNA"/>
</dbReference>
<gene>
    <name evidence="7" type="ORF">DN745_18835</name>
</gene>
<protein>
    <submittedName>
        <fullName evidence="7">RNase adapter RapZ</fullName>
    </submittedName>
</protein>
<dbReference type="GO" id="GO:0005525">
    <property type="term" value="F:GTP binding"/>
    <property type="evidence" value="ECO:0007669"/>
    <property type="project" value="UniProtKB-UniRule"/>
</dbReference>
<dbReference type="PANTHER" id="PTHR30448">
    <property type="entry name" value="RNASE ADAPTER PROTEIN RAPZ"/>
    <property type="match status" value="1"/>
</dbReference>